<dbReference type="SMART" id="SM00448">
    <property type="entry name" value="REC"/>
    <property type="match status" value="1"/>
</dbReference>
<feature type="modified residue" description="4-aspartylphosphate" evidence="9">
    <location>
        <position position="624"/>
    </location>
</feature>
<evidence type="ECO:0000256" key="7">
    <source>
        <dbReference type="ARBA" id="ARBA00022840"/>
    </source>
</evidence>
<dbReference type="Gene3D" id="3.30.450.40">
    <property type="match status" value="1"/>
</dbReference>
<proteinExistence type="predicted"/>
<dbReference type="GO" id="GO:0006355">
    <property type="term" value="P:regulation of DNA-templated transcription"/>
    <property type="evidence" value="ECO:0007669"/>
    <property type="project" value="InterPro"/>
</dbReference>
<keyword evidence="5" id="KW-0547">Nucleotide-binding</keyword>
<dbReference type="CDD" id="cd00130">
    <property type="entry name" value="PAS"/>
    <property type="match status" value="1"/>
</dbReference>
<dbReference type="KEGG" id="dmm:dnm_040880"/>
<dbReference type="SUPFAM" id="SSF55781">
    <property type="entry name" value="GAF domain-like"/>
    <property type="match status" value="1"/>
</dbReference>
<protein>
    <recommendedName>
        <fullName evidence="2">histidine kinase</fullName>
        <ecNumber evidence="2">2.7.13.3</ecNumber>
    </recommendedName>
</protein>
<dbReference type="Pfam" id="PF02518">
    <property type="entry name" value="HATPase_c"/>
    <property type="match status" value="1"/>
</dbReference>
<keyword evidence="15" id="KW-1185">Reference proteome</keyword>
<dbReference type="PROSITE" id="PS50109">
    <property type="entry name" value="HIS_KIN"/>
    <property type="match status" value="1"/>
</dbReference>
<dbReference type="InterPro" id="IPR003018">
    <property type="entry name" value="GAF"/>
</dbReference>
<evidence type="ECO:0000259" key="12">
    <source>
        <dbReference type="PROSITE" id="PS50110"/>
    </source>
</evidence>
<dbReference type="SUPFAM" id="SSF52172">
    <property type="entry name" value="CheY-like"/>
    <property type="match status" value="1"/>
</dbReference>
<dbReference type="InterPro" id="IPR001789">
    <property type="entry name" value="Sig_transdc_resp-reg_receiver"/>
</dbReference>
<dbReference type="InterPro" id="IPR000014">
    <property type="entry name" value="PAS"/>
</dbReference>
<dbReference type="Pfam" id="PF00072">
    <property type="entry name" value="Response_reg"/>
    <property type="match status" value="1"/>
</dbReference>
<dbReference type="PANTHER" id="PTHR43065:SF42">
    <property type="entry name" value="TWO-COMPONENT SENSOR PPRA"/>
    <property type="match status" value="1"/>
</dbReference>
<evidence type="ECO:0000256" key="4">
    <source>
        <dbReference type="ARBA" id="ARBA00022679"/>
    </source>
</evidence>
<dbReference type="PROSITE" id="PS50110">
    <property type="entry name" value="RESPONSE_REGULATORY"/>
    <property type="match status" value="1"/>
</dbReference>
<evidence type="ECO:0000256" key="9">
    <source>
        <dbReference type="PROSITE-ProRule" id="PRU00169"/>
    </source>
</evidence>
<dbReference type="GO" id="GO:0000155">
    <property type="term" value="F:phosphorelay sensor kinase activity"/>
    <property type="evidence" value="ECO:0007669"/>
    <property type="project" value="InterPro"/>
</dbReference>
<dbReference type="Gene3D" id="3.30.565.10">
    <property type="entry name" value="Histidine kinase-like ATPase, C-terminal domain"/>
    <property type="match status" value="1"/>
</dbReference>
<keyword evidence="4" id="KW-0808">Transferase</keyword>
<dbReference type="SMART" id="SM00387">
    <property type="entry name" value="HATPase_c"/>
    <property type="match status" value="1"/>
</dbReference>
<comment type="catalytic activity">
    <reaction evidence="1">
        <text>ATP + protein L-histidine = ADP + protein N-phospho-L-histidine.</text>
        <dbReference type="EC" id="2.7.13.3"/>
    </reaction>
</comment>
<feature type="domain" description="Histidine kinase" evidence="11">
    <location>
        <begin position="330"/>
        <end position="553"/>
    </location>
</feature>
<dbReference type="GO" id="GO:0005524">
    <property type="term" value="F:ATP binding"/>
    <property type="evidence" value="ECO:0007669"/>
    <property type="project" value="UniProtKB-KW"/>
</dbReference>
<evidence type="ECO:0000256" key="5">
    <source>
        <dbReference type="ARBA" id="ARBA00022741"/>
    </source>
</evidence>
<dbReference type="InterPro" id="IPR011006">
    <property type="entry name" value="CheY-like_superfamily"/>
</dbReference>
<dbReference type="Gene3D" id="1.10.287.130">
    <property type="match status" value="1"/>
</dbReference>
<dbReference type="SUPFAM" id="SSF55785">
    <property type="entry name" value="PYP-like sensor domain (PAS domain)"/>
    <property type="match status" value="1"/>
</dbReference>
<evidence type="ECO:0000256" key="10">
    <source>
        <dbReference type="SAM" id="Coils"/>
    </source>
</evidence>
<evidence type="ECO:0000256" key="8">
    <source>
        <dbReference type="ARBA" id="ARBA00023012"/>
    </source>
</evidence>
<dbReference type="SMART" id="SM00388">
    <property type="entry name" value="HisKA"/>
    <property type="match status" value="1"/>
</dbReference>
<evidence type="ECO:0000256" key="2">
    <source>
        <dbReference type="ARBA" id="ARBA00012438"/>
    </source>
</evidence>
<dbReference type="InterPro" id="IPR003594">
    <property type="entry name" value="HATPase_dom"/>
</dbReference>
<keyword evidence="7" id="KW-0067">ATP-binding</keyword>
<dbReference type="Gene3D" id="3.40.50.2300">
    <property type="match status" value="1"/>
</dbReference>
<dbReference type="InterPro" id="IPR005467">
    <property type="entry name" value="His_kinase_dom"/>
</dbReference>
<gene>
    <name evidence="14" type="ORF">dnm_040880</name>
</gene>
<dbReference type="PANTHER" id="PTHR43065">
    <property type="entry name" value="SENSOR HISTIDINE KINASE"/>
    <property type="match status" value="1"/>
</dbReference>
<feature type="domain" description="Response regulatory" evidence="12">
    <location>
        <begin position="573"/>
        <end position="689"/>
    </location>
</feature>
<dbReference type="Gene3D" id="3.30.450.20">
    <property type="entry name" value="PAS domain"/>
    <property type="match status" value="1"/>
</dbReference>
<dbReference type="InterPro" id="IPR013767">
    <property type="entry name" value="PAS_fold"/>
</dbReference>
<evidence type="ECO:0000256" key="3">
    <source>
        <dbReference type="ARBA" id="ARBA00022553"/>
    </source>
</evidence>
<dbReference type="InterPro" id="IPR036890">
    <property type="entry name" value="HATPase_C_sf"/>
</dbReference>
<dbReference type="PRINTS" id="PR00344">
    <property type="entry name" value="BCTRLSENSOR"/>
</dbReference>
<dbReference type="Pfam" id="PF00512">
    <property type="entry name" value="HisKA"/>
    <property type="match status" value="1"/>
</dbReference>
<evidence type="ECO:0000259" key="13">
    <source>
        <dbReference type="PROSITE" id="PS50112"/>
    </source>
</evidence>
<dbReference type="InterPro" id="IPR004358">
    <property type="entry name" value="Sig_transdc_His_kin-like_C"/>
</dbReference>
<organism evidence="14 15">
    <name type="scientific">Desulfonema magnum</name>
    <dbReference type="NCBI Taxonomy" id="45655"/>
    <lineage>
        <taxon>Bacteria</taxon>
        <taxon>Pseudomonadati</taxon>
        <taxon>Thermodesulfobacteriota</taxon>
        <taxon>Desulfobacteria</taxon>
        <taxon>Desulfobacterales</taxon>
        <taxon>Desulfococcaceae</taxon>
        <taxon>Desulfonema</taxon>
    </lineage>
</organism>
<dbReference type="AlphaFoldDB" id="A0A975GPM2"/>
<dbReference type="InterPro" id="IPR035965">
    <property type="entry name" value="PAS-like_dom_sf"/>
</dbReference>
<dbReference type="InterPro" id="IPR003661">
    <property type="entry name" value="HisK_dim/P_dom"/>
</dbReference>
<feature type="coiled-coil region" evidence="10">
    <location>
        <begin position="292"/>
        <end position="321"/>
    </location>
</feature>
<evidence type="ECO:0000259" key="11">
    <source>
        <dbReference type="PROSITE" id="PS50109"/>
    </source>
</evidence>
<keyword evidence="10" id="KW-0175">Coiled coil</keyword>
<dbReference type="Proteomes" id="UP000663722">
    <property type="component" value="Chromosome"/>
</dbReference>
<evidence type="ECO:0000313" key="14">
    <source>
        <dbReference type="EMBL" id="QTA88048.1"/>
    </source>
</evidence>
<dbReference type="SUPFAM" id="SSF55874">
    <property type="entry name" value="ATPase domain of HSP90 chaperone/DNA topoisomerase II/histidine kinase"/>
    <property type="match status" value="1"/>
</dbReference>
<dbReference type="InterPro" id="IPR029016">
    <property type="entry name" value="GAF-like_dom_sf"/>
</dbReference>
<dbReference type="PROSITE" id="PS50112">
    <property type="entry name" value="PAS"/>
    <property type="match status" value="1"/>
</dbReference>
<name>A0A975GPM2_9BACT</name>
<evidence type="ECO:0000256" key="1">
    <source>
        <dbReference type="ARBA" id="ARBA00000085"/>
    </source>
</evidence>
<keyword evidence="3 9" id="KW-0597">Phosphoprotein</keyword>
<evidence type="ECO:0000313" key="15">
    <source>
        <dbReference type="Proteomes" id="UP000663722"/>
    </source>
</evidence>
<accession>A0A975GPM2</accession>
<dbReference type="CDD" id="cd00082">
    <property type="entry name" value="HisKA"/>
    <property type="match status" value="1"/>
</dbReference>
<dbReference type="EC" id="2.7.13.3" evidence="2"/>
<dbReference type="InterPro" id="IPR036097">
    <property type="entry name" value="HisK_dim/P_sf"/>
</dbReference>
<feature type="domain" description="PAS" evidence="13">
    <location>
        <begin position="6"/>
        <end position="55"/>
    </location>
</feature>
<sequence>MLKRITSLDFSRIVKNGLGLGIIVVDRDYHIALWNRWMEKHSGIRESDIIGQNIFDKFPDIRKRNKDCYIKECVDNQRSFLLSPLIHHYLIPLDIVKNDEHVRMFQNIKIYPFPNAEVSVGAVIIIRDLTEQVLHEKEILRLTRILKGIRNINQLIIRVKSEEELFTECCKILTEDMGYVFSWIGSAEEETFDIRPLCQAGTGHDIRKLKIGRDDSESDSGVISRAVRTGKTHVADPKFAREQGCRSVCALPLKADNHVIGSLNIYSEERTLFQEEELDLLEELKSDISFAIKTLRDRQKQQEAEAEKTKLEEQLQQSHKMEAIGTLASGIAHDFNNIIYPIQGYAELTLEEIPNDSYIRGNINEILKASNRARDLIHQILTFSRQGEDEFIRVQLHLIIKEVLQFLRASLPSTMEIRHNIVKCRPVMANPTQIHQIMINLCINAYHAMGENTGTLEVSLCETEVRSEASAPCPDMNSGPYIKLSVSDTGSGMDSETMDRIFEPYFTTKEIGKGTGMGLAVVHGIVKRCRGHISVHSEPGAGTTFDIYFPPVETEQEHPAKALRRSFPTGKEHILLVDDEADTVIMLGKVLEHLGYTVTAQTSSTETLEIFRRAPENFDLVITDQTMPRMAGDELSRELIRIRPDIPIILCTGFSKKITPENIQAIGIRMLLAKPVGTGELAEAIREILDKK</sequence>
<keyword evidence="6 14" id="KW-0418">Kinase</keyword>
<evidence type="ECO:0000256" key="6">
    <source>
        <dbReference type="ARBA" id="ARBA00022777"/>
    </source>
</evidence>
<reference evidence="14" key="1">
    <citation type="journal article" date="2021" name="Microb. Physiol.">
        <title>Proteogenomic Insights into the Physiology of Marine, Sulfate-Reducing, Filamentous Desulfonema limicola and Desulfonema magnum.</title>
        <authorList>
            <person name="Schnaars V."/>
            <person name="Wohlbrand L."/>
            <person name="Scheve S."/>
            <person name="Hinrichs C."/>
            <person name="Reinhardt R."/>
            <person name="Rabus R."/>
        </authorList>
    </citation>
    <scope>NUCLEOTIDE SEQUENCE</scope>
    <source>
        <strain evidence="14">4be13</strain>
    </source>
</reference>
<dbReference type="RefSeq" id="WP_207682989.1">
    <property type="nucleotide sequence ID" value="NZ_CP061800.1"/>
</dbReference>
<dbReference type="Pfam" id="PF13185">
    <property type="entry name" value="GAF_2"/>
    <property type="match status" value="1"/>
</dbReference>
<dbReference type="SUPFAM" id="SSF47384">
    <property type="entry name" value="Homodimeric domain of signal transducing histidine kinase"/>
    <property type="match status" value="1"/>
</dbReference>
<dbReference type="EMBL" id="CP061800">
    <property type="protein sequence ID" value="QTA88048.1"/>
    <property type="molecule type" value="Genomic_DNA"/>
</dbReference>
<keyword evidence="8" id="KW-0902">Two-component regulatory system</keyword>
<dbReference type="Pfam" id="PF00989">
    <property type="entry name" value="PAS"/>
    <property type="match status" value="1"/>
</dbReference>